<feature type="region of interest" description="Disordered" evidence="1">
    <location>
        <begin position="1215"/>
        <end position="1264"/>
    </location>
</feature>
<dbReference type="Proteomes" id="UP001592581">
    <property type="component" value="Unassembled WGS sequence"/>
</dbReference>
<evidence type="ECO:0008006" key="5">
    <source>
        <dbReference type="Google" id="ProtNLM"/>
    </source>
</evidence>
<feature type="transmembrane region" description="Helical" evidence="2">
    <location>
        <begin position="107"/>
        <end position="126"/>
    </location>
</feature>
<feature type="transmembrane region" description="Helical" evidence="2">
    <location>
        <begin position="146"/>
        <end position="168"/>
    </location>
</feature>
<keyword evidence="4" id="KW-1185">Reference proteome</keyword>
<feature type="transmembrane region" description="Helical" evidence="2">
    <location>
        <begin position="203"/>
        <end position="220"/>
    </location>
</feature>
<reference evidence="3 4" key="1">
    <citation type="submission" date="2024-06" db="EMBL/GenBank/DDBJ databases">
        <authorList>
            <person name="Lee S.D."/>
        </authorList>
    </citation>
    <scope>NUCLEOTIDE SEQUENCE [LARGE SCALE GENOMIC DNA]</scope>
    <source>
        <strain evidence="3 4">N1-10</strain>
    </source>
</reference>
<organism evidence="3 4">
    <name type="scientific">Streptacidiphilus jeojiensis</name>
    <dbReference type="NCBI Taxonomy" id="3229225"/>
    <lineage>
        <taxon>Bacteria</taxon>
        <taxon>Bacillati</taxon>
        <taxon>Actinomycetota</taxon>
        <taxon>Actinomycetes</taxon>
        <taxon>Kitasatosporales</taxon>
        <taxon>Streptomycetaceae</taxon>
        <taxon>Streptacidiphilus</taxon>
    </lineage>
</organism>
<gene>
    <name evidence="3" type="ORF">ABUW04_04085</name>
</gene>
<protein>
    <recommendedName>
        <fullName evidence="5">DUF3367 domain-containing protein</fullName>
    </recommendedName>
</protein>
<dbReference type="RefSeq" id="WP_380562760.1">
    <property type="nucleotide sequence ID" value="NZ_JBEUKS010000001.1"/>
</dbReference>
<feature type="transmembrane region" description="Helical" evidence="2">
    <location>
        <begin position="24"/>
        <end position="42"/>
    </location>
</feature>
<keyword evidence="2" id="KW-1133">Transmembrane helix</keyword>
<feature type="transmembrane region" description="Helical" evidence="2">
    <location>
        <begin position="340"/>
        <end position="359"/>
    </location>
</feature>
<name>A0ABV6XGN7_9ACTN</name>
<comment type="caution">
    <text evidence="3">The sequence shown here is derived from an EMBL/GenBank/DDBJ whole genome shotgun (WGS) entry which is preliminary data.</text>
</comment>
<evidence type="ECO:0000313" key="4">
    <source>
        <dbReference type="Proteomes" id="UP001592581"/>
    </source>
</evidence>
<sequence>MIAALRDAGQRRILAPAWARRDGLLRYALPAFLAAVMPLTWYRPGRYFATGDVGPFVRDGLAAELGSVWGHQVSGAGGPSYEVARLPDLVLIKLCGVVGLGGPAAQLLLYSLILGAAAAGTSYLASVWLRRPGAAAFAGLLSVANAYVLVSLLNPLPALAGAAAALLGGQLCRAAQGHRVRATTFALSTLPLCYLAANPPLLAIVALATAGFALASPWLTGGRLRPVLVLAARALPLVLCLQLWWLVPQLITLQSGGGASAFNAQTNVQAWAWTQTRNTLGNILALNANWGWKYPEYYPFATAMDRTPWALLRWAPPLLAIAGALAPPGPPPVRRALRRLAAAGAVLVLLCKGLHPPLAGLNAWLYAQVPGMWLFREPMSKFGVLLVLVTSVLAGAALERTLEARRRSRHAAGAVSALRALPCALALAALVYPWPLWTGAVVDQARMSLPSASVEIPHAWQRIADQVNRSPATGKILELPLQGYYQVRTDWGYHGADTIPRQLLRRPVLQRLPGGYFDASPQLASLMALAESSLVDGDRDTAQGALRALGVDQVIVRQDLVSSPGDQPTADPARLRAGLARIPGSRLVSAGPVARVFQLPDGPAQPASLTLDDPADATTAAGAAARGAATVTDPRIPVADARIVLAGPGSHPFTLQDPGSYTVQPDRSTGVGYRMTEDPAGQTGQAGHAGSGSAAVRLTPVPRLFLDGAPVDALASLPIPPAPDPGPPAALLVDDAVLPWQAGAPVTLRPGDRVASATALGGDLMADPAEQSTGGCGSAAGGDRVRRLAGTSWNVAAQHGTACVRLPLRATAADGLLSLSLRYRTLSGSGPRVCLWQPDPGHCLVTRQLPAAPQWQTWTAVVRVPAATAPPALYGYTDAAPTGAGSAVEFADPHALGLSPGATVTVPEAAPPTAPWQATAGAHRLEDRQPAAPATAPEFGPLQDCARRDGRDFRAAGLLARPLGHDGMHLEARAHAACVQTPAGPTAPAAGGRLQTYRLHLRYRTTEGSPARICLWQQGPGSCALLAPLADSRQWTTLDTQVTVDPGTTEVALYLYADGQDAGTTRVDYDQVGIAPVAPALTVRIAPAQPAAAHPADLPRQPTAGSSRFAVRAVPGHALLALADSFDTRWRLAGLPAGWTARPVEIDGFRQAWLVTGHGDADLDAQFAPEGWWHAALLLSLLASLAAFLPLRRLRSLPAPLGLLTLQRKTSIAPRPATVVPQQAEPSFTLPGEPVAPDAALAPDPDDQRAAPQAAADLSRRTHP</sequence>
<keyword evidence="2" id="KW-0472">Membrane</keyword>
<feature type="transmembrane region" description="Helical" evidence="2">
    <location>
        <begin position="410"/>
        <end position="434"/>
    </location>
</feature>
<keyword evidence="2" id="KW-0812">Transmembrane</keyword>
<evidence type="ECO:0000256" key="1">
    <source>
        <dbReference type="SAM" id="MobiDB-lite"/>
    </source>
</evidence>
<evidence type="ECO:0000256" key="2">
    <source>
        <dbReference type="SAM" id="Phobius"/>
    </source>
</evidence>
<feature type="transmembrane region" description="Helical" evidence="2">
    <location>
        <begin position="379"/>
        <end position="398"/>
    </location>
</feature>
<evidence type="ECO:0000313" key="3">
    <source>
        <dbReference type="EMBL" id="MFC1437426.1"/>
    </source>
</evidence>
<proteinExistence type="predicted"/>
<dbReference type="EMBL" id="JBEUKS010000001">
    <property type="protein sequence ID" value="MFC1437426.1"/>
    <property type="molecule type" value="Genomic_DNA"/>
</dbReference>
<accession>A0ABV6XGN7</accession>